<dbReference type="Gene3D" id="1.25.40.10">
    <property type="entry name" value="Tetratricopeptide repeat domain"/>
    <property type="match status" value="1"/>
</dbReference>
<organism evidence="3 4">
    <name type="scientific">Novymonas esmeraldas</name>
    <dbReference type="NCBI Taxonomy" id="1808958"/>
    <lineage>
        <taxon>Eukaryota</taxon>
        <taxon>Discoba</taxon>
        <taxon>Euglenozoa</taxon>
        <taxon>Kinetoplastea</taxon>
        <taxon>Metakinetoplastina</taxon>
        <taxon>Trypanosomatida</taxon>
        <taxon>Trypanosomatidae</taxon>
        <taxon>Novymonas</taxon>
    </lineage>
</organism>
<proteinExistence type="predicted"/>
<dbReference type="PANTHER" id="PTHR48125:SF10">
    <property type="entry name" value="OS12G0136300 PROTEIN"/>
    <property type="match status" value="1"/>
</dbReference>
<keyword evidence="4" id="KW-1185">Reference proteome</keyword>
<feature type="region of interest" description="Disordered" evidence="2">
    <location>
        <begin position="1006"/>
        <end position="1053"/>
    </location>
</feature>
<feature type="compositionally biased region" description="Pro residues" evidence="2">
    <location>
        <begin position="380"/>
        <end position="389"/>
    </location>
</feature>
<feature type="compositionally biased region" description="Low complexity" evidence="2">
    <location>
        <begin position="967"/>
        <end position="976"/>
    </location>
</feature>
<evidence type="ECO:0000313" key="4">
    <source>
        <dbReference type="Proteomes" id="UP001430356"/>
    </source>
</evidence>
<dbReference type="Proteomes" id="UP001430356">
    <property type="component" value="Unassembled WGS sequence"/>
</dbReference>
<dbReference type="SUPFAM" id="SSF57845">
    <property type="entry name" value="B-box zinc-binding domain"/>
    <property type="match status" value="1"/>
</dbReference>
<sequence length="1183" mass="127445">MASWPILVTLHNVVNVPLSACDSGPRSFVVEAHMVHRVSAYSAPVAAATFTTDDVVSTTPGLLEVRLDEANRSGDRGGPKVWRCALPEFEVVVLVREHPRLPGGSASPFRPGRHVDGASELDGTRVVGTSAPLPLNAKAIVEVDKLTTRIVGTEMGQVGLSFTVDPADKAGYRHRLETFLRAHNPQGLRLVPSVVDVVSELDTFTKLYRRYSVQNYESRLAHFFDVYGPQYKSEIPSLLRQWEGREEELVRNLVLDNGPEVTTVDAAQRLTAYLAAYQLDRGAPEVQRLLETRAEGQVEGADAQTGLFAALVERYGPEPDPRTYLFMTPRYTPAAVVPVAGARGGAEERALFSSSPRHRGSPSLRRGGGPVDAGCAAPPKRSPPTPAPERPYLSVPVSPTPLPNGAAPQETARSLDRSPSFAVDDAHRTGVRKPARESAGKPAVTPRDNVVLSDAAARSGRQDAAAVRDASLWRKMCSMMQAQQRPLAPWREYQLFFLDEDEFTAAVRALRVFSDAPDGGEVRALVEEWLRRVDYALSTETLGSGDAYHGAAVQEAVRVTGLQPLHLQVVSVSSLFHREQYAGFSAYVQGRAKRAKTERLVLVGGVEKMMAVARFGLRAAAKHAGDRDGAAATASAASPDAGAAMRDGPLLFLREPFRRCVDRHSCALLICDVAVGATYVCPADMHAPPDPTADFLARYDSCVYTDEAAGPVVAVFAREQVMPRLVLQCVVDPQLHPCPAHPDRPVEYYVMESHVFACSRCVVVGAYKGKEVTPIEEAAVMARTGLAEVERTTNALKESMRAYTNQLHNEEIGVPTAPRRLEAEREVERLQRETAERIRQIRQRVEAEDEVQLARIAAERAEAHAALEAADLLGERLASAMQQRAPVAAVNALQRIQQEGQVEQLMARVRERVPLAPLELVLPLDGPPPPATKSPGSSTLAGTSHRSPAVVAGLNESVLPSDRASRASRPAALRSSQPPPGHPTAASTSPASDLYAQYLAVAGAAGRGGRAPGVRGASRAEQPSLEHSGWALARSSQSAPAGGGSDGDGREEVSGLSAKEALARGWALLRRRDVAAAQHVWAAVCRTHGTDDVLGTKARAYMAEAIEKDYTAAAQWYARSLQLDPQDRMTAYNYGVLLEALLDKPQEALRLYDRAASLGDAVAAARAQELRSTLPAAAAAAPR</sequence>
<evidence type="ECO:0000313" key="3">
    <source>
        <dbReference type="EMBL" id="KAK7198027.1"/>
    </source>
</evidence>
<keyword evidence="1" id="KW-0175">Coiled coil</keyword>
<dbReference type="EMBL" id="JAECZO010000128">
    <property type="protein sequence ID" value="KAK7198027.1"/>
    <property type="molecule type" value="Genomic_DNA"/>
</dbReference>
<feature type="region of interest" description="Disordered" evidence="2">
    <location>
        <begin position="347"/>
        <end position="450"/>
    </location>
</feature>
<dbReference type="Gene3D" id="3.30.160.60">
    <property type="entry name" value="Classic Zinc Finger"/>
    <property type="match status" value="1"/>
</dbReference>
<feature type="compositionally biased region" description="Basic and acidic residues" evidence="2">
    <location>
        <begin position="424"/>
        <end position="439"/>
    </location>
</feature>
<feature type="coiled-coil region" evidence="1">
    <location>
        <begin position="786"/>
        <end position="864"/>
    </location>
</feature>
<dbReference type="SUPFAM" id="SSF81901">
    <property type="entry name" value="HCP-like"/>
    <property type="match status" value="1"/>
</dbReference>
<protein>
    <submittedName>
        <fullName evidence="3">Uncharacterized protein</fullName>
    </submittedName>
</protein>
<feature type="region of interest" description="Disordered" evidence="2">
    <location>
        <begin position="920"/>
        <end position="946"/>
    </location>
</feature>
<dbReference type="PANTHER" id="PTHR48125">
    <property type="entry name" value="LP07818P1"/>
    <property type="match status" value="1"/>
</dbReference>
<evidence type="ECO:0000256" key="2">
    <source>
        <dbReference type="SAM" id="MobiDB-lite"/>
    </source>
</evidence>
<dbReference type="AlphaFoldDB" id="A0AAW0EYA8"/>
<reference evidence="3 4" key="1">
    <citation type="journal article" date="2021" name="MBio">
        <title>A New Model Trypanosomatid, Novymonas esmeraldas: Genomic Perception of Its 'Candidatus Pandoraea novymonadis' Endosymbiont.</title>
        <authorList>
            <person name="Zakharova A."/>
            <person name="Saura A."/>
            <person name="Butenko A."/>
            <person name="Podesvova L."/>
            <person name="Warmusova S."/>
            <person name="Kostygov A.Y."/>
            <person name="Nenarokova A."/>
            <person name="Lukes J."/>
            <person name="Opperdoes F.R."/>
            <person name="Yurchenko V."/>
        </authorList>
    </citation>
    <scope>NUCLEOTIDE SEQUENCE [LARGE SCALE GENOMIC DNA]</scope>
    <source>
        <strain evidence="3 4">E262AT.01</strain>
    </source>
</reference>
<accession>A0AAW0EYA8</accession>
<feature type="region of interest" description="Disordered" evidence="2">
    <location>
        <begin position="958"/>
        <end position="990"/>
    </location>
</feature>
<comment type="caution">
    <text evidence="3">The sequence shown here is derived from an EMBL/GenBank/DDBJ whole genome shotgun (WGS) entry which is preliminary data.</text>
</comment>
<evidence type="ECO:0000256" key="1">
    <source>
        <dbReference type="SAM" id="Coils"/>
    </source>
</evidence>
<gene>
    <name evidence="3" type="ORF">NESM_000758200</name>
</gene>
<dbReference type="Gene3D" id="3.90.228.10">
    <property type="match status" value="1"/>
</dbReference>
<feature type="compositionally biased region" description="Polar residues" evidence="2">
    <location>
        <begin position="934"/>
        <end position="946"/>
    </location>
</feature>
<dbReference type="InterPro" id="IPR011990">
    <property type="entry name" value="TPR-like_helical_dom_sf"/>
</dbReference>
<name>A0AAW0EYA8_9TRYP</name>